<dbReference type="PANTHER" id="PTHR47786">
    <property type="entry name" value="ALPHA-1,4-GLUCAN:MALTOSE-1-PHOSPHATE MALTOSYLTRANSFERASE"/>
    <property type="match status" value="1"/>
</dbReference>
<evidence type="ECO:0000259" key="1">
    <source>
        <dbReference type="SMART" id="SM00642"/>
    </source>
</evidence>
<dbReference type="Gene3D" id="3.20.20.80">
    <property type="entry name" value="Glycosidases"/>
    <property type="match status" value="1"/>
</dbReference>
<feature type="domain" description="Glycosyl hydrolase family 13 catalytic" evidence="1">
    <location>
        <begin position="40"/>
        <end position="358"/>
    </location>
</feature>
<protein>
    <submittedName>
        <fullName evidence="2">Alpha-amylase, putative</fullName>
    </submittedName>
</protein>
<dbReference type="Gene3D" id="2.60.40.1180">
    <property type="entry name" value="Golgi alpha-mannosidase II"/>
    <property type="match status" value="1"/>
</dbReference>
<dbReference type="Pfam" id="PF16657">
    <property type="entry name" value="Malt_amylase_C"/>
    <property type="match status" value="1"/>
</dbReference>
<dbReference type="SUPFAM" id="SSF51011">
    <property type="entry name" value="Glycosyl hydrolase domain"/>
    <property type="match status" value="1"/>
</dbReference>
<comment type="caution">
    <text evidence="2">The sequence shown here is derived from an EMBL/GenBank/DDBJ whole genome shotgun (WGS) entry which is preliminary data.</text>
</comment>
<name>F3KZV3_9GAMM</name>
<evidence type="ECO:0000313" key="2">
    <source>
        <dbReference type="EMBL" id="EGG30407.1"/>
    </source>
</evidence>
<organism evidence="2 3">
    <name type="scientific">Aequoribacter fuscus</name>
    <dbReference type="NCBI Taxonomy" id="2518989"/>
    <lineage>
        <taxon>Bacteria</taxon>
        <taxon>Pseudomonadati</taxon>
        <taxon>Pseudomonadota</taxon>
        <taxon>Gammaproteobacteria</taxon>
        <taxon>Cellvibrionales</taxon>
        <taxon>Halieaceae</taxon>
        <taxon>Aequoribacter</taxon>
    </lineage>
</organism>
<reference evidence="2 3" key="1">
    <citation type="journal article" date="2011" name="J. Bacteriol.">
        <title>Genome sequence of strain IMCC3088, a proteorhodopsin-containing marine bacterium belonging to the OM60/NOR5 clade.</title>
        <authorList>
            <person name="Jang Y."/>
            <person name="Oh H.M."/>
            <person name="Kang I."/>
            <person name="Lee K."/>
            <person name="Yang S.J."/>
            <person name="Cho J.C."/>
        </authorList>
    </citation>
    <scope>NUCLEOTIDE SEQUENCE [LARGE SCALE GENOMIC DNA]</scope>
    <source>
        <strain evidence="2 3">IMCC3088</strain>
    </source>
</reference>
<dbReference type="InterPro" id="IPR013780">
    <property type="entry name" value="Glyco_hydro_b"/>
</dbReference>
<dbReference type="Pfam" id="PF00128">
    <property type="entry name" value="Alpha-amylase"/>
    <property type="match status" value="1"/>
</dbReference>
<dbReference type="eggNOG" id="COG0366">
    <property type="taxonomic scope" value="Bacteria"/>
</dbReference>
<dbReference type="InterPro" id="IPR017853">
    <property type="entry name" value="GH"/>
</dbReference>
<dbReference type="EMBL" id="AEIG01000015">
    <property type="protein sequence ID" value="EGG30407.1"/>
    <property type="molecule type" value="Genomic_DNA"/>
</dbReference>
<dbReference type="CDD" id="cd11313">
    <property type="entry name" value="AmyAc_arch_bac_AmyA"/>
    <property type="match status" value="1"/>
</dbReference>
<dbReference type="PANTHER" id="PTHR47786:SF2">
    <property type="entry name" value="GLYCOSYL HYDROLASE FAMILY 13 CATALYTIC DOMAIN-CONTAINING PROTEIN"/>
    <property type="match status" value="1"/>
</dbReference>
<keyword evidence="3" id="KW-1185">Reference proteome</keyword>
<dbReference type="SUPFAM" id="SSF51445">
    <property type="entry name" value="(Trans)glycosidases"/>
    <property type="match status" value="1"/>
</dbReference>
<gene>
    <name evidence="2" type="ORF">IMCC3088_546</name>
</gene>
<accession>F3KZV3</accession>
<dbReference type="InterPro" id="IPR006047">
    <property type="entry name" value="GH13_cat_dom"/>
</dbReference>
<dbReference type="SMART" id="SM00642">
    <property type="entry name" value="Aamy"/>
    <property type="match status" value="1"/>
</dbReference>
<evidence type="ECO:0000313" key="3">
    <source>
        <dbReference type="Proteomes" id="UP000005615"/>
    </source>
</evidence>
<dbReference type="STRING" id="2518989.IMCC3088_546"/>
<dbReference type="GO" id="GO:0005975">
    <property type="term" value="P:carbohydrate metabolic process"/>
    <property type="evidence" value="ECO:0007669"/>
    <property type="project" value="InterPro"/>
</dbReference>
<dbReference type="AlphaFoldDB" id="F3KZV3"/>
<dbReference type="InterPro" id="IPR032091">
    <property type="entry name" value="Malt_amylase-like_C"/>
</dbReference>
<sequence>MMGLVACETNEPVPQISSYEPKSYSSVQHAEWLKNAVIYQLNTRQFTEEGTFNAAAKHLPRLKALGADIVWLMPIHPIGEENRKGTVGSPYSVRDYFGVNPDLGTEADFRAFVKEAHSLGLKVILDWVANHSAWDNPMRFEHPDWYEKDYKGDFRPTPWWDWSDIIDLDYSQPGLRKTMTEAMKYWVEEFDIDGYRCDVAGFVPLDFWENVRAELDLIKPVFMLAEWESRDMHRAAFNATYAWSLQEAMHDIVSGKAKNLAPLYVYYSWNESAYPREAMRMIGVSNHDMNAWEGTPFERYGDGLKPAIVLSVVGEGIPMIYGGQEAGNDKRLAFFEKDSIEWREHEIGDLYRQLFKLKHENNALWNAQWGARMVHVPNSEADRVLTFVRQNEEHKVFAVINFSDEPAEFTMDGTLFPDSYTEYFTGEQVALEQGKPMLIEPWGYRVYLR</sequence>
<proteinExistence type="predicted"/>
<dbReference type="Proteomes" id="UP000005615">
    <property type="component" value="Unassembled WGS sequence"/>
</dbReference>